<dbReference type="NCBIfam" id="TIGR00250">
    <property type="entry name" value="RNAse_H_YqgF"/>
    <property type="match status" value="1"/>
</dbReference>
<keyword evidence="8" id="KW-1185">Reference proteome</keyword>
<dbReference type="SUPFAM" id="SSF53098">
    <property type="entry name" value="Ribonuclease H-like"/>
    <property type="match status" value="1"/>
</dbReference>
<dbReference type="EMBL" id="JBHRTS010000004">
    <property type="protein sequence ID" value="MFC3194390.1"/>
    <property type="molecule type" value="Genomic_DNA"/>
</dbReference>
<dbReference type="Proteomes" id="UP001595533">
    <property type="component" value="Unassembled WGS sequence"/>
</dbReference>
<dbReference type="InterPro" id="IPR037027">
    <property type="entry name" value="YqgF/RNaseH-like_dom_sf"/>
</dbReference>
<evidence type="ECO:0000256" key="4">
    <source>
        <dbReference type="ARBA" id="ARBA00022801"/>
    </source>
</evidence>
<keyword evidence="1 5" id="KW-0963">Cytoplasm</keyword>
<evidence type="ECO:0000313" key="8">
    <source>
        <dbReference type="Proteomes" id="UP001595533"/>
    </source>
</evidence>
<dbReference type="PANTHER" id="PTHR33317:SF4">
    <property type="entry name" value="POLYNUCLEOTIDYL TRANSFERASE, RIBONUCLEASE H-LIKE SUPERFAMILY PROTEIN"/>
    <property type="match status" value="1"/>
</dbReference>
<dbReference type="Gene3D" id="3.30.420.140">
    <property type="entry name" value="YqgF/RNase H-like domain"/>
    <property type="match status" value="1"/>
</dbReference>
<name>A0ABV7J8D0_9GAMM</name>
<dbReference type="InterPro" id="IPR006641">
    <property type="entry name" value="YqgF/RNaseH-like_dom"/>
</dbReference>
<keyword evidence="3 5" id="KW-0540">Nuclease</keyword>
<dbReference type="CDD" id="cd16964">
    <property type="entry name" value="YqgF"/>
    <property type="match status" value="1"/>
</dbReference>
<evidence type="ECO:0000256" key="2">
    <source>
        <dbReference type="ARBA" id="ARBA00022517"/>
    </source>
</evidence>
<protein>
    <recommendedName>
        <fullName evidence="5">Putative pre-16S rRNA nuclease</fullName>
        <ecNumber evidence="5">3.1.-.-</ecNumber>
    </recommendedName>
</protein>
<evidence type="ECO:0000256" key="3">
    <source>
        <dbReference type="ARBA" id="ARBA00022722"/>
    </source>
</evidence>
<accession>A0ABV7J8D0</accession>
<comment type="caution">
    <text evidence="7">The sequence shown here is derived from an EMBL/GenBank/DDBJ whole genome shotgun (WGS) entry which is preliminary data.</text>
</comment>
<comment type="similarity">
    <text evidence="5">Belongs to the YqgF HJR family.</text>
</comment>
<feature type="domain" description="YqgF/RNase H-like" evidence="6">
    <location>
        <begin position="3"/>
        <end position="101"/>
    </location>
</feature>
<dbReference type="HAMAP" id="MF_00651">
    <property type="entry name" value="Nuclease_YqgF"/>
    <property type="match status" value="1"/>
</dbReference>
<keyword evidence="2 5" id="KW-0690">Ribosome biogenesis</keyword>
<evidence type="ECO:0000256" key="5">
    <source>
        <dbReference type="HAMAP-Rule" id="MF_00651"/>
    </source>
</evidence>
<reference evidence="8" key="1">
    <citation type="journal article" date="2019" name="Int. J. Syst. Evol. Microbiol.">
        <title>The Global Catalogue of Microorganisms (GCM) 10K type strain sequencing project: providing services to taxonomists for standard genome sequencing and annotation.</title>
        <authorList>
            <consortium name="The Broad Institute Genomics Platform"/>
            <consortium name="The Broad Institute Genome Sequencing Center for Infectious Disease"/>
            <person name="Wu L."/>
            <person name="Ma J."/>
        </authorList>
    </citation>
    <scope>NUCLEOTIDE SEQUENCE [LARGE SCALE GENOMIC DNA]</scope>
    <source>
        <strain evidence="8">KCTC 42953</strain>
    </source>
</reference>
<keyword evidence="4 5" id="KW-0378">Hydrolase</keyword>
<dbReference type="EC" id="3.1.-.-" evidence="5"/>
<comment type="function">
    <text evidence="5">Could be a nuclease involved in processing of the 5'-end of pre-16S rRNA.</text>
</comment>
<evidence type="ECO:0000256" key="1">
    <source>
        <dbReference type="ARBA" id="ARBA00022490"/>
    </source>
</evidence>
<dbReference type="InterPro" id="IPR005227">
    <property type="entry name" value="YqgF"/>
</dbReference>
<proteinExistence type="inferred from homology"/>
<evidence type="ECO:0000313" key="7">
    <source>
        <dbReference type="EMBL" id="MFC3194390.1"/>
    </source>
</evidence>
<sequence>MPEYVLGIDFGEKRIGLAVGQTMTCQAQALTTLINDGSFWQQLQNIINEWHISSLVFGLPLDASGQEQEITRRVKNFARKASQNTALSVTFVDERYTSYEAERTFQQSRAAGLTKAKQKSQLDAMAAQIILQSWFDQQHNT</sequence>
<gene>
    <name evidence="7" type="primary">ruvX</name>
    <name evidence="7" type="ORF">ACFODZ_09075</name>
</gene>
<dbReference type="PANTHER" id="PTHR33317">
    <property type="entry name" value="POLYNUCLEOTIDYL TRANSFERASE, RIBONUCLEASE H-LIKE SUPERFAMILY PROTEIN"/>
    <property type="match status" value="1"/>
</dbReference>
<dbReference type="RefSeq" id="WP_077411102.1">
    <property type="nucleotide sequence ID" value="NZ_JBHRTS010000004.1"/>
</dbReference>
<dbReference type="Pfam" id="PF03652">
    <property type="entry name" value="RuvX"/>
    <property type="match status" value="1"/>
</dbReference>
<dbReference type="SMART" id="SM00732">
    <property type="entry name" value="YqgFc"/>
    <property type="match status" value="1"/>
</dbReference>
<evidence type="ECO:0000259" key="6">
    <source>
        <dbReference type="SMART" id="SM00732"/>
    </source>
</evidence>
<organism evidence="7 8">
    <name type="scientific">Marinicella sediminis</name>
    <dbReference type="NCBI Taxonomy" id="1792834"/>
    <lineage>
        <taxon>Bacteria</taxon>
        <taxon>Pseudomonadati</taxon>
        <taxon>Pseudomonadota</taxon>
        <taxon>Gammaproteobacteria</taxon>
        <taxon>Lysobacterales</taxon>
        <taxon>Marinicellaceae</taxon>
        <taxon>Marinicella</taxon>
    </lineage>
</organism>
<comment type="subcellular location">
    <subcellularLocation>
        <location evidence="5">Cytoplasm</location>
    </subcellularLocation>
</comment>
<dbReference type="InterPro" id="IPR012337">
    <property type="entry name" value="RNaseH-like_sf"/>
</dbReference>